<dbReference type="PANTHER" id="PTHR11969">
    <property type="entry name" value="MAX DIMERIZATION, MAD"/>
    <property type="match status" value="1"/>
</dbReference>
<comment type="subcellular location">
    <subcellularLocation>
        <location evidence="1">Nucleus</location>
    </subcellularLocation>
</comment>
<dbReference type="InterPro" id="IPR011598">
    <property type="entry name" value="bHLH_dom"/>
</dbReference>
<feature type="coiled-coil region" evidence="6">
    <location>
        <begin position="183"/>
        <end position="217"/>
    </location>
</feature>
<gene>
    <name evidence="9" type="ORF">WN55_03963</name>
</gene>
<evidence type="ECO:0000256" key="1">
    <source>
        <dbReference type="ARBA" id="ARBA00004123"/>
    </source>
</evidence>
<dbReference type="GO" id="GO:0005634">
    <property type="term" value="C:nucleus"/>
    <property type="evidence" value="ECO:0007669"/>
    <property type="project" value="UniProtKB-SubCell"/>
</dbReference>
<evidence type="ECO:0000256" key="7">
    <source>
        <dbReference type="SAM" id="MobiDB-lite"/>
    </source>
</evidence>
<dbReference type="Proteomes" id="UP000076502">
    <property type="component" value="Unassembled WGS sequence"/>
</dbReference>
<dbReference type="SUPFAM" id="SSF47459">
    <property type="entry name" value="HLH, helix-loop-helix DNA-binding domain"/>
    <property type="match status" value="1"/>
</dbReference>
<proteinExistence type="predicted"/>
<keyword evidence="5" id="KW-0539">Nucleus</keyword>
<keyword evidence="2" id="KW-0805">Transcription regulation</keyword>
<dbReference type="PROSITE" id="PS50888">
    <property type="entry name" value="BHLH"/>
    <property type="match status" value="1"/>
</dbReference>
<evidence type="ECO:0000256" key="6">
    <source>
        <dbReference type="SAM" id="Coils"/>
    </source>
</evidence>
<keyword evidence="6" id="KW-0175">Coiled coil</keyword>
<feature type="region of interest" description="Disordered" evidence="7">
    <location>
        <begin position="265"/>
        <end position="342"/>
    </location>
</feature>
<dbReference type="EMBL" id="KQ434948">
    <property type="protein sequence ID" value="KZC12426.1"/>
    <property type="molecule type" value="Genomic_DNA"/>
</dbReference>
<protein>
    <submittedName>
        <fullName evidence="9">Max-interacting protein 1</fullName>
    </submittedName>
</protein>
<dbReference type="GO" id="GO:0046983">
    <property type="term" value="F:protein dimerization activity"/>
    <property type="evidence" value="ECO:0007669"/>
    <property type="project" value="InterPro"/>
</dbReference>
<feature type="compositionally biased region" description="Low complexity" evidence="7">
    <location>
        <begin position="272"/>
        <end position="295"/>
    </location>
</feature>
<feature type="region of interest" description="Disordered" evidence="7">
    <location>
        <begin position="155"/>
        <end position="181"/>
    </location>
</feature>
<reference evidence="9 10" key="1">
    <citation type="submission" date="2015-07" db="EMBL/GenBank/DDBJ databases">
        <title>The genome of Dufourea novaeangliae.</title>
        <authorList>
            <person name="Pan H."/>
            <person name="Kapheim K."/>
        </authorList>
    </citation>
    <scope>NUCLEOTIDE SEQUENCE [LARGE SCALE GENOMIC DNA]</scope>
    <source>
        <strain evidence="9">0120121106</strain>
        <tissue evidence="9">Whole body</tissue>
    </source>
</reference>
<dbReference type="STRING" id="178035.A0A154PKP8"/>
<evidence type="ECO:0000313" key="10">
    <source>
        <dbReference type="Proteomes" id="UP000076502"/>
    </source>
</evidence>
<dbReference type="OrthoDB" id="5920083at2759"/>
<organism evidence="9 10">
    <name type="scientific">Dufourea novaeangliae</name>
    <name type="common">Sweat bee</name>
    <dbReference type="NCBI Taxonomy" id="178035"/>
    <lineage>
        <taxon>Eukaryota</taxon>
        <taxon>Metazoa</taxon>
        <taxon>Ecdysozoa</taxon>
        <taxon>Arthropoda</taxon>
        <taxon>Hexapoda</taxon>
        <taxon>Insecta</taxon>
        <taxon>Pterygota</taxon>
        <taxon>Neoptera</taxon>
        <taxon>Endopterygota</taxon>
        <taxon>Hymenoptera</taxon>
        <taxon>Apocrita</taxon>
        <taxon>Aculeata</taxon>
        <taxon>Apoidea</taxon>
        <taxon>Anthophila</taxon>
        <taxon>Halictidae</taxon>
        <taxon>Rophitinae</taxon>
        <taxon>Dufourea</taxon>
    </lineage>
</organism>
<evidence type="ECO:0000256" key="3">
    <source>
        <dbReference type="ARBA" id="ARBA00023125"/>
    </source>
</evidence>
<keyword evidence="4" id="KW-0804">Transcription</keyword>
<evidence type="ECO:0000313" key="9">
    <source>
        <dbReference type="EMBL" id="KZC12426.1"/>
    </source>
</evidence>
<evidence type="ECO:0000256" key="2">
    <source>
        <dbReference type="ARBA" id="ARBA00023015"/>
    </source>
</evidence>
<dbReference type="AlphaFoldDB" id="A0A154PKP8"/>
<dbReference type="InterPro" id="IPR036638">
    <property type="entry name" value="HLH_DNA-bd_sf"/>
</dbReference>
<keyword evidence="10" id="KW-1185">Reference proteome</keyword>
<dbReference type="GO" id="GO:0000978">
    <property type="term" value="F:RNA polymerase II cis-regulatory region sequence-specific DNA binding"/>
    <property type="evidence" value="ECO:0007669"/>
    <property type="project" value="TreeGrafter"/>
</dbReference>
<sequence>MVQQQQKPRPRGGSSLLEKRRRELVESAIEGGWWGRWSYEAVYRRLLKRSNSWPANAPAGIGYSHALATGTCVARRAHLRNCLEKLKILVPLGPETSRHTTLGLLTKAKRFIKKVGLIYSDWGPDIQVDTQTSTQHTYPSNPNSSEQYILHAKETDHPQTSPEHQSHPYKLPSQRSSSNPCDIQSLEERERKHAVHKEQLSREQRFLRRRLEQLTSQTGIHGLHELHELHGLHGLSSSAPTGSSCGPGSAAAAATAALLSKRRSVSECSLGTASSTSSTASSRNSDRSAGSPSVSESDEVDVIGYTSNQSDTDDHSSVQSSSDSGVAMSTSRLTLSEMMDNL</sequence>
<name>A0A154PKP8_DUFNO</name>
<evidence type="ECO:0000256" key="4">
    <source>
        <dbReference type="ARBA" id="ARBA00023163"/>
    </source>
</evidence>
<feature type="domain" description="BHLH" evidence="8">
    <location>
        <begin position="63"/>
        <end position="115"/>
    </location>
</feature>
<dbReference type="Gene3D" id="4.10.280.10">
    <property type="entry name" value="Helix-loop-helix DNA-binding domain"/>
    <property type="match status" value="1"/>
</dbReference>
<keyword evidence="3" id="KW-0238">DNA-binding</keyword>
<accession>A0A154PKP8</accession>
<dbReference type="PANTHER" id="PTHR11969:SF54">
    <property type="entry name" value="MAD-LIKE PROTEIN 1"/>
    <property type="match status" value="1"/>
</dbReference>
<dbReference type="GO" id="GO:0000981">
    <property type="term" value="F:DNA-binding transcription factor activity, RNA polymerase II-specific"/>
    <property type="evidence" value="ECO:0007669"/>
    <property type="project" value="TreeGrafter"/>
</dbReference>
<evidence type="ECO:0000256" key="5">
    <source>
        <dbReference type="ARBA" id="ARBA00023242"/>
    </source>
</evidence>
<evidence type="ECO:0000259" key="8">
    <source>
        <dbReference type="PROSITE" id="PS50888"/>
    </source>
</evidence>
<dbReference type="Pfam" id="PF00010">
    <property type="entry name" value="HLH"/>
    <property type="match status" value="1"/>
</dbReference>